<geneLocation type="plasmid" evidence="1">
    <name>unnamed1</name>
</geneLocation>
<reference evidence="2 3" key="1">
    <citation type="submission" date="2017-06" db="EMBL/GenBank/DDBJ databases">
        <title>Genome sequencing and assembly of Stenotrophomonas maltophilia DF07.</title>
        <authorList>
            <person name="Iyer R."/>
        </authorList>
    </citation>
    <scope>NUCLEOTIDE SEQUENCE [LARGE SCALE GENOMIC DNA]</scope>
    <source>
        <strain evidence="2 3">DF07</strain>
        <plasmid evidence="1">unnamed1</plasmid>
    </source>
</reference>
<protein>
    <submittedName>
        <fullName evidence="2">Uncharacterized protein</fullName>
    </submittedName>
</protein>
<keyword evidence="1" id="KW-0614">Plasmid</keyword>
<dbReference type="EMBL" id="NJGC01000149">
    <property type="protein sequence ID" value="PAM64627.1"/>
    <property type="molecule type" value="Genomic_DNA"/>
</dbReference>
<accession>A0A270NHX6</accession>
<evidence type="ECO:0000313" key="2">
    <source>
        <dbReference type="EMBL" id="PAM71784.1"/>
    </source>
</evidence>
<dbReference type="Proteomes" id="UP000216433">
    <property type="component" value="Unassembled WGS sequence"/>
</dbReference>
<dbReference type="EMBL" id="NJGC01000009">
    <property type="protein sequence ID" value="PAM71784.1"/>
    <property type="molecule type" value="Genomic_DNA"/>
</dbReference>
<sequence length="83" mass="9168">MNIINIKPEHVDAKLAQALFKLTILCRLLDDKQHPVCEHQRAARAEVGRSSEALTLEGHADGSGIQRHICVAAIWRKSSLSTV</sequence>
<comment type="caution">
    <text evidence="2">The sequence shown here is derived from an EMBL/GenBank/DDBJ whole genome shotgun (WGS) entry which is preliminary data.</text>
</comment>
<dbReference type="RefSeq" id="WP_095377823.1">
    <property type="nucleotide sequence ID" value="NZ_NJGC01000009.1"/>
</dbReference>
<dbReference type="AlphaFoldDB" id="A0A270NHX6"/>
<gene>
    <name evidence="2" type="ORF">CEK00_09300</name>
    <name evidence="1" type="ORF">CEK00_21620</name>
</gene>
<evidence type="ECO:0000313" key="1">
    <source>
        <dbReference type="EMBL" id="PAM64627.1"/>
    </source>
</evidence>
<evidence type="ECO:0000313" key="3">
    <source>
        <dbReference type="Proteomes" id="UP000216433"/>
    </source>
</evidence>
<proteinExistence type="predicted"/>
<name>A0A270NHX6_STEMA</name>
<organism evidence="2 3">
    <name type="scientific">Stenotrophomonas maltophilia</name>
    <name type="common">Pseudomonas maltophilia</name>
    <name type="synonym">Xanthomonas maltophilia</name>
    <dbReference type="NCBI Taxonomy" id="40324"/>
    <lineage>
        <taxon>Bacteria</taxon>
        <taxon>Pseudomonadati</taxon>
        <taxon>Pseudomonadota</taxon>
        <taxon>Gammaproteobacteria</taxon>
        <taxon>Lysobacterales</taxon>
        <taxon>Lysobacteraceae</taxon>
        <taxon>Stenotrophomonas</taxon>
        <taxon>Stenotrophomonas maltophilia group</taxon>
    </lineage>
</organism>